<name>A0A1J0VZD9_9NOCA</name>
<feature type="chain" id="PRO_5039362332" evidence="1">
    <location>
        <begin position="23"/>
        <end position="128"/>
    </location>
</feature>
<feature type="signal peptide" evidence="1">
    <location>
        <begin position="1"/>
        <end position="22"/>
    </location>
</feature>
<protein>
    <submittedName>
        <fullName evidence="2">Uncharacterized protein</fullName>
    </submittedName>
</protein>
<dbReference type="AlphaFoldDB" id="A0A1J0VZD9"/>
<keyword evidence="3" id="KW-1185">Reference proteome</keyword>
<dbReference type="EMBL" id="CP018082">
    <property type="protein sequence ID" value="APE37386.1"/>
    <property type="molecule type" value="Genomic_DNA"/>
</dbReference>
<reference evidence="2" key="1">
    <citation type="submission" date="2016-11" db="EMBL/GenBank/DDBJ databases">
        <authorList>
            <person name="Jaros S."/>
            <person name="Januszkiewicz K."/>
            <person name="Wedrychowicz H."/>
        </authorList>
    </citation>
    <scope>NUCLEOTIDE SEQUENCE [LARGE SCALE GENOMIC DNA]</scope>
    <source>
        <strain evidence="2">Y48</strain>
    </source>
</reference>
<evidence type="ECO:0000313" key="3">
    <source>
        <dbReference type="Proteomes" id="UP000183810"/>
    </source>
</evidence>
<evidence type="ECO:0000256" key="1">
    <source>
        <dbReference type="SAM" id="SignalP"/>
    </source>
</evidence>
<dbReference type="OrthoDB" id="4550946at2"/>
<dbReference type="KEGG" id="nsl:BOX37_29535"/>
<dbReference type="Proteomes" id="UP000183810">
    <property type="component" value="Chromosome"/>
</dbReference>
<evidence type="ECO:0000313" key="2">
    <source>
        <dbReference type="EMBL" id="APE37386.1"/>
    </source>
</evidence>
<organism evidence="2 3">
    <name type="scientific">Nocardia mangyaensis</name>
    <dbReference type="NCBI Taxonomy" id="2213200"/>
    <lineage>
        <taxon>Bacteria</taxon>
        <taxon>Bacillati</taxon>
        <taxon>Actinomycetota</taxon>
        <taxon>Actinomycetes</taxon>
        <taxon>Mycobacteriales</taxon>
        <taxon>Nocardiaceae</taxon>
        <taxon>Nocardia</taxon>
    </lineage>
</organism>
<dbReference type="RefSeq" id="WP_071930553.1">
    <property type="nucleotide sequence ID" value="NZ_CP018082.1"/>
</dbReference>
<gene>
    <name evidence="2" type="ORF">BOX37_29535</name>
</gene>
<keyword evidence="1" id="KW-0732">Signal</keyword>
<sequence>MRFGVTSTALCTGFTAAGLALGAGSAAAFTPLAQPDRIGAQLSREETVALGAGPIPAITSMFVPANRIGAGLHSDTALRRDADGGVRATLRQVVTEAASHPDGTVTVYLNAPGARGGRLLDVYQQWPD</sequence>
<proteinExistence type="predicted"/>
<accession>A0A1J0VZD9</accession>